<feature type="transmembrane region" description="Helical" evidence="20">
    <location>
        <begin position="492"/>
        <end position="514"/>
    </location>
</feature>
<evidence type="ECO:0000256" key="15">
    <source>
        <dbReference type="ARBA" id="ARBA00034104"/>
    </source>
</evidence>
<evidence type="ECO:0000256" key="13">
    <source>
        <dbReference type="ARBA" id="ARBA00023286"/>
    </source>
</evidence>
<keyword evidence="13" id="KW-1071">Ligand-gated ion channel</keyword>
<evidence type="ECO:0000256" key="12">
    <source>
        <dbReference type="ARBA" id="ARBA00023257"/>
    </source>
</evidence>
<keyword evidence="24" id="KW-1185">Reference proteome</keyword>
<dbReference type="InterPro" id="IPR028082">
    <property type="entry name" value="Peripla_BP_I"/>
</dbReference>
<evidence type="ECO:0000256" key="1">
    <source>
        <dbReference type="ARBA" id="ARBA00008685"/>
    </source>
</evidence>
<protein>
    <submittedName>
        <fullName evidence="23">Glutamate receptor 2</fullName>
    </submittedName>
</protein>
<feature type="binding site" evidence="16">
    <location>
        <position position="587"/>
    </location>
    <ligand>
        <name>L-glutamate</name>
        <dbReference type="ChEBI" id="CHEBI:29985"/>
    </ligand>
</feature>
<evidence type="ECO:0000256" key="4">
    <source>
        <dbReference type="ARBA" id="ARBA00022692"/>
    </source>
</evidence>
<dbReference type="PANTHER" id="PTHR18966">
    <property type="entry name" value="IONOTROPIC GLUTAMATE RECEPTOR"/>
    <property type="match status" value="1"/>
</dbReference>
<evidence type="ECO:0000259" key="22">
    <source>
        <dbReference type="SMART" id="SM00918"/>
    </source>
</evidence>
<proteinExistence type="inferred from homology"/>
<evidence type="ECO:0000256" key="20">
    <source>
        <dbReference type="SAM" id="Phobius"/>
    </source>
</evidence>
<evidence type="ECO:0000256" key="2">
    <source>
        <dbReference type="ARBA" id="ARBA00022448"/>
    </source>
</evidence>
<keyword evidence="14" id="KW-0407">Ion channel</keyword>
<keyword evidence="6 20" id="KW-1133">Transmembrane helix</keyword>
<dbReference type="GO" id="GO:0045211">
    <property type="term" value="C:postsynaptic membrane"/>
    <property type="evidence" value="ECO:0007669"/>
    <property type="project" value="UniProtKB-SubCell"/>
</dbReference>
<dbReference type="InterPro" id="IPR015683">
    <property type="entry name" value="Ionotropic_Glu_rcpt"/>
</dbReference>
<evidence type="ECO:0000256" key="16">
    <source>
        <dbReference type="PIRSR" id="PIRSR601508-1"/>
    </source>
</evidence>
<comment type="caution">
    <text evidence="23">The sequence shown here is derived from an EMBL/GenBank/DDBJ whole genome shotgun (WGS) entry which is preliminary data.</text>
</comment>
<keyword evidence="12" id="KW-0628">Postsynaptic cell membrane</keyword>
<evidence type="ECO:0000256" key="7">
    <source>
        <dbReference type="ARBA" id="ARBA00023018"/>
    </source>
</evidence>
<feature type="transmembrane region" description="Helical" evidence="20">
    <location>
        <begin position="677"/>
        <end position="697"/>
    </location>
</feature>
<keyword evidence="5" id="KW-0732">Signal</keyword>
<sequence length="766" mass="87857">MHHLTGWLDDTQQHRMDMMIGWHPIVLSLVRSFDNINEANHILQQLELNESHSPKHVLLECRTMAEARSIIVNHVRDIFISARNYHFLIPNHLLSTEEFFDDNIKELHVMNITLLQLSSTLSTSWSTWHSKTNNRPFPYDTMAMINTSSTESRLFSIFSRYFHSTANAGVDMNGSSNNYPKGNFKSSTPPSQLEQASDGLLLFDAIQTLYKAFSSMSNSLDGLTGPIDFDRFGQRQNYSIDIIESGLNVKPHKIGNWTNRDGFRLDLDMIKNKPEDLDNLENKVYYVTSIVEEPYLIVKKSHGGKKFQGNDRFEGYCKDLADLIAQHLNITYEMHLVKDSKYGGIVKNNTKEWNGMVGELVRHEADIAIAPLTITSARERVIDFTKPFMSLGISIMIKKPQKKNPGVFSFMNPLSYEIWMCVILAYVGVSVVLFLVSRFSPYEWRYEETVYGPHVSNDFSLYNSLWFALGAIMQQGCDVYPRSVAGRIVGSVWWFFTLILLSTYTANLAAFLTVERMVTPINSADDLVKQTEIEYGVLGDSSSMEFFRFIKRMWEFMKSRPHVFVDSYEDGIRRVRESKGKYAFLIESTKNDYVNERKPCDTMKVGRNFDAKGYGVATPRGSILREKLNLAILYLIENGDLTRLENRWWFDRSECKSKEQKDTNQYTLTLNSVAGCFYILISGLLLAMIVALCEFILKAQHDSTAYNISFMEAMRSILCISITGKPTKMIRNLKLKMNQDEFDTSAAIDEPPLPTSMNHSFESMFQ</sequence>
<dbReference type="SMART" id="SM00079">
    <property type="entry name" value="PBPe"/>
    <property type="match status" value="1"/>
</dbReference>
<feature type="disulfide bond" evidence="18">
    <location>
        <begin position="600"/>
        <end position="655"/>
    </location>
</feature>
<dbReference type="FunFam" id="3.40.190.10:FF:000087">
    <property type="entry name" value="glutamate receptor 4 isoform X2"/>
    <property type="match status" value="1"/>
</dbReference>
<dbReference type="GO" id="GO:0007166">
    <property type="term" value="P:cell surface receptor signaling pathway"/>
    <property type="evidence" value="ECO:0007669"/>
    <property type="project" value="UniProtKB-ARBA"/>
</dbReference>
<name>A0A922HYH5_DERFA</name>
<accession>A0A922HYH5</accession>
<dbReference type="InterPro" id="IPR019594">
    <property type="entry name" value="Glu/Gly-bd"/>
</dbReference>
<keyword evidence="7" id="KW-0770">Synapse</keyword>
<keyword evidence="18" id="KW-1015">Disulfide bond</keyword>
<evidence type="ECO:0000313" key="23">
    <source>
        <dbReference type="EMBL" id="KAH9516259.1"/>
    </source>
</evidence>
<evidence type="ECO:0000256" key="14">
    <source>
        <dbReference type="ARBA" id="ARBA00023303"/>
    </source>
</evidence>
<dbReference type="Proteomes" id="UP000790347">
    <property type="component" value="Unassembled WGS sequence"/>
</dbReference>
<feature type="domain" description="Ionotropic glutamate receptor C-terminal" evidence="21">
    <location>
        <begin position="284"/>
        <end position="651"/>
    </location>
</feature>
<evidence type="ECO:0000256" key="17">
    <source>
        <dbReference type="PIRSR" id="PIRSR601508-2"/>
    </source>
</evidence>
<dbReference type="Pfam" id="PF00060">
    <property type="entry name" value="Lig_chan"/>
    <property type="match status" value="1"/>
</dbReference>
<keyword evidence="8" id="KW-0406">Ion transport</keyword>
<dbReference type="SMART" id="SM00918">
    <property type="entry name" value="Lig_chan-Glu_bd"/>
    <property type="match status" value="1"/>
</dbReference>
<evidence type="ECO:0000256" key="9">
    <source>
        <dbReference type="ARBA" id="ARBA00023136"/>
    </source>
</evidence>
<comment type="similarity">
    <text evidence="1">Belongs to the glutamate-gated ion channel (TC 1.A.10.1) family.</text>
</comment>
<evidence type="ECO:0000256" key="8">
    <source>
        <dbReference type="ARBA" id="ARBA00023065"/>
    </source>
</evidence>
<reference evidence="23" key="2">
    <citation type="journal article" date="2022" name="Res Sq">
        <title>Comparative Genomics Reveals Insights into the Divergent Evolution of Astigmatic Mites and Household Pest Adaptations.</title>
        <authorList>
            <person name="Xiong Q."/>
            <person name="Wan A.T.-Y."/>
            <person name="Liu X.-Y."/>
            <person name="Fung C.S.-H."/>
            <person name="Xiao X."/>
            <person name="Malainual N."/>
            <person name="Hou J."/>
            <person name="Wang L."/>
            <person name="Wang M."/>
            <person name="Yang K."/>
            <person name="Cui Y."/>
            <person name="Leung E."/>
            <person name="Nong W."/>
            <person name="Shin S.-K."/>
            <person name="Au S."/>
            <person name="Jeong K.Y."/>
            <person name="Chew F.T."/>
            <person name="Hui J."/>
            <person name="Leung T.F."/>
            <person name="Tungtrongchitr A."/>
            <person name="Zhong N."/>
            <person name="Liu Z."/>
            <person name="Tsui S."/>
        </authorList>
    </citation>
    <scope>NUCLEOTIDE SEQUENCE</scope>
    <source>
        <strain evidence="23">Derf</strain>
        <tissue evidence="23">Whole organism</tissue>
    </source>
</reference>
<feature type="binding site" evidence="16">
    <location>
        <position position="543"/>
    </location>
    <ligand>
        <name>L-glutamate</name>
        <dbReference type="ChEBI" id="CHEBI:29985"/>
    </ligand>
</feature>
<dbReference type="Gene3D" id="3.40.50.2300">
    <property type="match status" value="2"/>
</dbReference>
<dbReference type="PRINTS" id="PR00177">
    <property type="entry name" value="NMDARECEPTOR"/>
</dbReference>
<dbReference type="SUPFAM" id="SSF53850">
    <property type="entry name" value="Periplasmic binding protein-like II"/>
    <property type="match status" value="1"/>
</dbReference>
<dbReference type="EMBL" id="ASGP02000003">
    <property type="protein sequence ID" value="KAH9516259.1"/>
    <property type="molecule type" value="Genomic_DNA"/>
</dbReference>
<feature type="site" description="Crucial to convey clamshell closure to channel opening" evidence="17">
    <location>
        <position position="521"/>
    </location>
</feature>
<dbReference type="Gene3D" id="3.40.190.10">
    <property type="entry name" value="Periplasmic binding protein-like II"/>
    <property type="match status" value="2"/>
</dbReference>
<dbReference type="InterPro" id="IPR001508">
    <property type="entry name" value="Iono_Glu_rcpt_met"/>
</dbReference>
<evidence type="ECO:0000259" key="21">
    <source>
        <dbReference type="SMART" id="SM00079"/>
    </source>
</evidence>
<feature type="domain" description="Ionotropic glutamate receptor L-glutamate and glycine-binding" evidence="22">
    <location>
        <begin position="294"/>
        <end position="362"/>
    </location>
</feature>
<feature type="binding site" evidence="16">
    <location>
        <position position="373"/>
    </location>
    <ligand>
        <name>L-glutamate</name>
        <dbReference type="ChEBI" id="CHEBI:29985"/>
    </ligand>
</feature>
<feature type="binding site" evidence="16">
    <location>
        <position position="371"/>
    </location>
    <ligand>
        <name>L-glutamate</name>
        <dbReference type="ChEBI" id="CHEBI:29985"/>
    </ligand>
</feature>
<evidence type="ECO:0000256" key="19">
    <source>
        <dbReference type="SAM" id="MobiDB-lite"/>
    </source>
</evidence>
<keyword evidence="9 20" id="KW-0472">Membrane</keyword>
<evidence type="ECO:0000256" key="11">
    <source>
        <dbReference type="ARBA" id="ARBA00023180"/>
    </source>
</evidence>
<reference evidence="23" key="1">
    <citation type="submission" date="2013-05" db="EMBL/GenBank/DDBJ databases">
        <authorList>
            <person name="Yim A.K.Y."/>
            <person name="Chan T.F."/>
            <person name="Ji K.M."/>
            <person name="Liu X.Y."/>
            <person name="Zhou J.W."/>
            <person name="Li R.Q."/>
            <person name="Yang K.Y."/>
            <person name="Li J."/>
            <person name="Li M."/>
            <person name="Law P.T.W."/>
            <person name="Wu Y.L."/>
            <person name="Cai Z.L."/>
            <person name="Qin H."/>
            <person name="Bao Y."/>
            <person name="Leung R.K.K."/>
            <person name="Ng P.K.S."/>
            <person name="Zou J."/>
            <person name="Zhong X.J."/>
            <person name="Ran P.X."/>
            <person name="Zhong N.S."/>
            <person name="Liu Z.G."/>
            <person name="Tsui S.K.W."/>
        </authorList>
    </citation>
    <scope>NUCLEOTIDE SEQUENCE</scope>
    <source>
        <strain evidence="23">Derf</strain>
        <tissue evidence="23">Whole organism</tissue>
    </source>
</reference>
<evidence type="ECO:0000313" key="24">
    <source>
        <dbReference type="Proteomes" id="UP000790347"/>
    </source>
</evidence>
<comment type="subcellular location">
    <subcellularLocation>
        <location evidence="15">Postsynaptic cell membrane</location>
        <topology evidence="15">Multi-pass membrane protein</topology>
    </subcellularLocation>
</comment>
<evidence type="ECO:0000256" key="6">
    <source>
        <dbReference type="ARBA" id="ARBA00022989"/>
    </source>
</evidence>
<dbReference type="FunFam" id="1.10.287.70:FF:000067">
    <property type="entry name" value="glutamate receptor 2 isoform X1"/>
    <property type="match status" value="1"/>
</dbReference>
<dbReference type="AlphaFoldDB" id="A0A922HYH5"/>
<evidence type="ECO:0000256" key="10">
    <source>
        <dbReference type="ARBA" id="ARBA00023170"/>
    </source>
</evidence>
<evidence type="ECO:0000256" key="5">
    <source>
        <dbReference type="ARBA" id="ARBA00022729"/>
    </source>
</evidence>
<dbReference type="GO" id="GO:0022824">
    <property type="term" value="F:transmitter-gated monoatomic ion channel activity"/>
    <property type="evidence" value="ECO:0007669"/>
    <property type="project" value="UniProtKB-ARBA"/>
</dbReference>
<dbReference type="FunFam" id="3.40.190.10:FF:000001">
    <property type="entry name" value="Glutamate receptor ionotropic, kainate 2"/>
    <property type="match status" value="1"/>
</dbReference>
<feature type="binding site" evidence="16">
    <location>
        <position position="378"/>
    </location>
    <ligand>
        <name>L-glutamate</name>
        <dbReference type="ChEBI" id="CHEBI:29985"/>
    </ligand>
</feature>
<dbReference type="SUPFAM" id="SSF53822">
    <property type="entry name" value="Periplasmic binding protein-like I"/>
    <property type="match status" value="1"/>
</dbReference>
<feature type="compositionally biased region" description="Polar residues" evidence="19">
    <location>
        <begin position="755"/>
        <end position="766"/>
    </location>
</feature>
<dbReference type="Pfam" id="PF10613">
    <property type="entry name" value="Lig_chan-Glu_bd"/>
    <property type="match status" value="1"/>
</dbReference>
<feature type="site" description="Interaction with the cone snail toxin Con-ikot-ikot" evidence="17">
    <location>
        <position position="548"/>
    </location>
</feature>
<keyword evidence="3" id="KW-1003">Cell membrane</keyword>
<keyword evidence="10 23" id="KW-0675">Receptor</keyword>
<evidence type="ECO:0000256" key="3">
    <source>
        <dbReference type="ARBA" id="ARBA00022475"/>
    </source>
</evidence>
<keyword evidence="11" id="KW-0325">Glycoprotein</keyword>
<gene>
    <name evidence="23" type="primary">GRIA2</name>
    <name evidence="23" type="ORF">DERF_007013</name>
</gene>
<feature type="region of interest" description="Disordered" evidence="19">
    <location>
        <begin position="746"/>
        <end position="766"/>
    </location>
</feature>
<keyword evidence="2" id="KW-0813">Transport</keyword>
<dbReference type="InterPro" id="IPR001320">
    <property type="entry name" value="Iontro_rcpt_C"/>
</dbReference>
<dbReference type="SUPFAM" id="SSF81324">
    <property type="entry name" value="Voltage-gated potassium channels"/>
    <property type="match status" value="1"/>
</dbReference>
<feature type="binding site" evidence="16">
    <location>
        <position position="542"/>
    </location>
    <ligand>
        <name>L-glutamate</name>
        <dbReference type="ChEBI" id="CHEBI:29985"/>
    </ligand>
</feature>
<organism evidence="23 24">
    <name type="scientific">Dermatophagoides farinae</name>
    <name type="common">American house dust mite</name>
    <dbReference type="NCBI Taxonomy" id="6954"/>
    <lineage>
        <taxon>Eukaryota</taxon>
        <taxon>Metazoa</taxon>
        <taxon>Ecdysozoa</taxon>
        <taxon>Arthropoda</taxon>
        <taxon>Chelicerata</taxon>
        <taxon>Arachnida</taxon>
        <taxon>Acari</taxon>
        <taxon>Acariformes</taxon>
        <taxon>Sarcoptiformes</taxon>
        <taxon>Astigmata</taxon>
        <taxon>Psoroptidia</taxon>
        <taxon>Analgoidea</taxon>
        <taxon>Pyroglyphidae</taxon>
        <taxon>Dermatophagoidinae</taxon>
        <taxon>Dermatophagoides</taxon>
    </lineage>
</organism>
<keyword evidence="4 20" id="KW-0812">Transmembrane</keyword>
<dbReference type="Gene3D" id="1.10.287.70">
    <property type="match status" value="1"/>
</dbReference>
<feature type="transmembrane region" description="Helical" evidence="20">
    <location>
        <begin position="416"/>
        <end position="436"/>
    </location>
</feature>
<evidence type="ECO:0000256" key="18">
    <source>
        <dbReference type="PIRSR" id="PIRSR601508-3"/>
    </source>
</evidence>